<dbReference type="EMBL" id="KE124998">
    <property type="protein sequence ID" value="EPB73262.1"/>
    <property type="molecule type" value="Genomic_DNA"/>
</dbReference>
<reference evidence="2 3" key="1">
    <citation type="submission" date="2013-05" db="EMBL/GenBank/DDBJ databases">
        <title>Draft genome of the parasitic nematode Anyclostoma ceylanicum.</title>
        <authorList>
            <person name="Mitreva M."/>
        </authorList>
    </citation>
    <scope>NUCLEOTIDE SEQUENCE [LARGE SCALE GENOMIC DNA]</scope>
</reference>
<evidence type="ECO:0000313" key="3">
    <source>
        <dbReference type="Proteomes" id="UP000054495"/>
    </source>
</evidence>
<evidence type="ECO:0000256" key="1">
    <source>
        <dbReference type="SAM" id="MobiDB-lite"/>
    </source>
</evidence>
<sequence>MSGPYGQPGYNPQYQNPYPAGGPPPPGWNAQGGQQQGDTTKGTAFMLLRSRNNENPYKAGSDL</sequence>
<proteinExistence type="predicted"/>
<feature type="region of interest" description="Disordered" evidence="1">
    <location>
        <begin position="1"/>
        <end position="63"/>
    </location>
</feature>
<organism evidence="2 3">
    <name type="scientific">Ancylostoma ceylanicum</name>
    <dbReference type="NCBI Taxonomy" id="53326"/>
    <lineage>
        <taxon>Eukaryota</taxon>
        <taxon>Metazoa</taxon>
        <taxon>Ecdysozoa</taxon>
        <taxon>Nematoda</taxon>
        <taxon>Chromadorea</taxon>
        <taxon>Rhabditida</taxon>
        <taxon>Rhabditina</taxon>
        <taxon>Rhabditomorpha</taxon>
        <taxon>Strongyloidea</taxon>
        <taxon>Ancylostomatidae</taxon>
        <taxon>Ancylostomatinae</taxon>
        <taxon>Ancylostoma</taxon>
    </lineage>
</organism>
<dbReference type="AlphaFoldDB" id="A0A0D6M067"/>
<name>A0A0D6M067_9BILA</name>
<protein>
    <submittedName>
        <fullName evidence="2">Uncharacterized protein</fullName>
    </submittedName>
</protein>
<accession>A0A0D6M067</accession>
<dbReference type="Proteomes" id="UP000054495">
    <property type="component" value="Unassembled WGS sequence"/>
</dbReference>
<gene>
    <name evidence="2" type="ORF">ANCCEY_07657</name>
</gene>
<evidence type="ECO:0000313" key="2">
    <source>
        <dbReference type="EMBL" id="EPB73262.1"/>
    </source>
</evidence>
<feature type="compositionally biased region" description="Low complexity" evidence="1">
    <location>
        <begin position="28"/>
        <end position="43"/>
    </location>
</feature>
<keyword evidence="3" id="KW-1185">Reference proteome</keyword>
<feature type="compositionally biased region" description="Low complexity" evidence="1">
    <location>
        <begin position="1"/>
        <end position="19"/>
    </location>
</feature>